<gene>
    <name evidence="1" type="ORF">SMB34_09575</name>
</gene>
<evidence type="ECO:0000313" key="1">
    <source>
        <dbReference type="EMBL" id="KEO51141.1"/>
    </source>
</evidence>
<sequence>MLEPQEKFKLDAMPPFRVADWLVELQAYDEFLAFDYRYEE</sequence>
<proteinExistence type="predicted"/>
<protein>
    <submittedName>
        <fullName evidence="1">Uncharacterized protein</fullName>
    </submittedName>
</protein>
<reference evidence="1 2" key="1">
    <citation type="submission" date="2013-07" db="EMBL/GenBank/DDBJ databases">
        <title>Thalassospira permensis NBRC 106175 Genome Sequencing.</title>
        <authorList>
            <person name="Lai Q."/>
            <person name="Shao Z."/>
        </authorList>
    </citation>
    <scope>NUCLEOTIDE SEQUENCE [LARGE SCALE GENOMIC DNA]</scope>
    <source>
        <strain evidence="1 2">NBRC 106175</strain>
    </source>
</reference>
<comment type="caution">
    <text evidence="1">The sequence shown here is derived from an EMBL/GenBank/DDBJ whole genome shotgun (WGS) entry which is preliminary data.</text>
</comment>
<organism evidence="1 2">
    <name type="scientific">Thalassospira permensis NBRC 106175</name>
    <dbReference type="NCBI Taxonomy" id="1353532"/>
    <lineage>
        <taxon>Bacteria</taxon>
        <taxon>Pseudomonadati</taxon>
        <taxon>Pseudomonadota</taxon>
        <taxon>Alphaproteobacteria</taxon>
        <taxon>Rhodospirillales</taxon>
        <taxon>Thalassospiraceae</taxon>
        <taxon>Thalassospira</taxon>
    </lineage>
</organism>
<keyword evidence="2" id="KW-1185">Reference proteome</keyword>
<name>A0ABR4TJU0_9PROT</name>
<dbReference type="Proteomes" id="UP000027463">
    <property type="component" value="Unassembled WGS sequence"/>
</dbReference>
<accession>A0ABR4TJU0</accession>
<evidence type="ECO:0000313" key="2">
    <source>
        <dbReference type="Proteomes" id="UP000027463"/>
    </source>
</evidence>
<dbReference type="EMBL" id="AUNC01000067">
    <property type="protein sequence ID" value="KEO51141.1"/>
    <property type="molecule type" value="Genomic_DNA"/>
</dbReference>